<gene>
    <name evidence="10" type="primary">folP</name>
    <name evidence="10" type="ORF">DRJ31_00010</name>
</gene>
<dbReference type="EMBL" id="QMQV01000001">
    <property type="protein sequence ID" value="RLE50713.1"/>
    <property type="molecule type" value="Genomic_DNA"/>
</dbReference>
<keyword evidence="7" id="KW-0460">Magnesium</keyword>
<keyword evidence="5 10" id="KW-0808">Transferase</keyword>
<dbReference type="GO" id="GO:0046654">
    <property type="term" value="P:tetrahydrofolate biosynthetic process"/>
    <property type="evidence" value="ECO:0007669"/>
    <property type="project" value="TreeGrafter"/>
</dbReference>
<dbReference type="NCBIfam" id="TIGR01496">
    <property type="entry name" value="DHPS"/>
    <property type="match status" value="1"/>
</dbReference>
<dbReference type="AlphaFoldDB" id="A0A497ETL5"/>
<dbReference type="GO" id="GO:0004156">
    <property type="term" value="F:dihydropteroate synthase activity"/>
    <property type="evidence" value="ECO:0007669"/>
    <property type="project" value="UniProtKB-EC"/>
</dbReference>
<dbReference type="PROSITE" id="PS00793">
    <property type="entry name" value="DHPS_2"/>
    <property type="match status" value="1"/>
</dbReference>
<dbReference type="CDD" id="cd00739">
    <property type="entry name" value="DHPS"/>
    <property type="match status" value="1"/>
</dbReference>
<comment type="pathway">
    <text evidence="3">Cofactor biosynthesis; tetrahydrofolate biosynthesis; 7,8-dihydrofolate from 2-amino-4-hydroxy-6-hydroxymethyl-7,8-dihydropteridine diphosphate and 4-aminobenzoate: step 1/2.</text>
</comment>
<evidence type="ECO:0000256" key="7">
    <source>
        <dbReference type="ARBA" id="ARBA00022842"/>
    </source>
</evidence>
<dbReference type="InterPro" id="IPR006390">
    <property type="entry name" value="DHP_synth_dom"/>
</dbReference>
<evidence type="ECO:0000313" key="11">
    <source>
        <dbReference type="Proteomes" id="UP000278475"/>
    </source>
</evidence>
<dbReference type="PANTHER" id="PTHR20941">
    <property type="entry name" value="FOLATE SYNTHESIS PROTEINS"/>
    <property type="match status" value="1"/>
</dbReference>
<dbReference type="InterPro" id="IPR011005">
    <property type="entry name" value="Dihydropteroate_synth-like_sf"/>
</dbReference>
<protein>
    <recommendedName>
        <fullName evidence="4">dihydropteroate synthase</fullName>
        <ecNumber evidence="4">2.5.1.15</ecNumber>
    </recommendedName>
</protein>
<evidence type="ECO:0000256" key="1">
    <source>
        <dbReference type="ARBA" id="ARBA00000012"/>
    </source>
</evidence>
<dbReference type="GO" id="GO:0046872">
    <property type="term" value="F:metal ion binding"/>
    <property type="evidence" value="ECO:0007669"/>
    <property type="project" value="UniProtKB-KW"/>
</dbReference>
<feature type="domain" description="Pterin-binding" evidence="9">
    <location>
        <begin position="10"/>
        <end position="257"/>
    </location>
</feature>
<dbReference type="InterPro" id="IPR000489">
    <property type="entry name" value="Pterin-binding_dom"/>
</dbReference>
<comment type="catalytic activity">
    <reaction evidence="1">
        <text>(7,8-dihydropterin-6-yl)methyl diphosphate + 4-aminobenzoate = 7,8-dihydropteroate + diphosphate</text>
        <dbReference type="Rhea" id="RHEA:19949"/>
        <dbReference type="ChEBI" id="CHEBI:17836"/>
        <dbReference type="ChEBI" id="CHEBI:17839"/>
        <dbReference type="ChEBI" id="CHEBI:33019"/>
        <dbReference type="ChEBI" id="CHEBI:72950"/>
        <dbReference type="EC" id="2.5.1.15"/>
    </reaction>
</comment>
<dbReference type="InterPro" id="IPR045031">
    <property type="entry name" value="DHP_synth-like"/>
</dbReference>
<evidence type="ECO:0000256" key="6">
    <source>
        <dbReference type="ARBA" id="ARBA00022723"/>
    </source>
</evidence>
<evidence type="ECO:0000256" key="2">
    <source>
        <dbReference type="ARBA" id="ARBA00001946"/>
    </source>
</evidence>
<dbReference type="EC" id="2.5.1.15" evidence="4"/>
<keyword evidence="6" id="KW-0479">Metal-binding</keyword>
<evidence type="ECO:0000256" key="3">
    <source>
        <dbReference type="ARBA" id="ARBA00004763"/>
    </source>
</evidence>
<evidence type="ECO:0000256" key="4">
    <source>
        <dbReference type="ARBA" id="ARBA00012458"/>
    </source>
</evidence>
<dbReference type="PANTHER" id="PTHR20941:SF1">
    <property type="entry name" value="FOLIC ACID SYNTHESIS PROTEIN FOL1"/>
    <property type="match status" value="1"/>
</dbReference>
<accession>A0A497ETL5</accession>
<evidence type="ECO:0000313" key="10">
    <source>
        <dbReference type="EMBL" id="RLE50713.1"/>
    </source>
</evidence>
<evidence type="ECO:0000256" key="5">
    <source>
        <dbReference type="ARBA" id="ARBA00022679"/>
    </source>
</evidence>
<comment type="cofactor">
    <cofactor evidence="2">
        <name>Mg(2+)</name>
        <dbReference type="ChEBI" id="CHEBI:18420"/>
    </cofactor>
</comment>
<organism evidence="10 11">
    <name type="scientific">Thermoproteota archaeon</name>
    <dbReference type="NCBI Taxonomy" id="2056631"/>
    <lineage>
        <taxon>Archaea</taxon>
        <taxon>Thermoproteota</taxon>
    </lineage>
</organism>
<evidence type="ECO:0000259" key="9">
    <source>
        <dbReference type="PROSITE" id="PS50972"/>
    </source>
</evidence>
<dbReference type="GO" id="GO:0046656">
    <property type="term" value="P:folic acid biosynthetic process"/>
    <property type="evidence" value="ECO:0007669"/>
    <property type="project" value="UniProtKB-KW"/>
</dbReference>
<keyword evidence="8" id="KW-0289">Folate biosynthesis</keyword>
<proteinExistence type="predicted"/>
<dbReference type="PROSITE" id="PS50972">
    <property type="entry name" value="PTERIN_BINDING"/>
    <property type="match status" value="1"/>
</dbReference>
<dbReference type="Proteomes" id="UP000278475">
    <property type="component" value="Unassembled WGS sequence"/>
</dbReference>
<dbReference type="Gene3D" id="3.20.20.20">
    <property type="entry name" value="Dihydropteroate synthase-like"/>
    <property type="match status" value="1"/>
</dbReference>
<evidence type="ECO:0000256" key="8">
    <source>
        <dbReference type="ARBA" id="ARBA00022909"/>
    </source>
</evidence>
<comment type="caution">
    <text evidence="10">The sequence shown here is derived from an EMBL/GenBank/DDBJ whole genome shotgun (WGS) entry which is preliminary data.</text>
</comment>
<dbReference type="SUPFAM" id="SSF51717">
    <property type="entry name" value="Dihydropteroate synthetase-like"/>
    <property type="match status" value="1"/>
</dbReference>
<reference evidence="10 11" key="1">
    <citation type="submission" date="2018-06" db="EMBL/GenBank/DDBJ databases">
        <title>Extensive metabolic versatility and redundancy in microbially diverse, dynamic hydrothermal sediments.</title>
        <authorList>
            <person name="Dombrowski N."/>
            <person name="Teske A."/>
            <person name="Baker B.J."/>
        </authorList>
    </citation>
    <scope>NUCLEOTIDE SEQUENCE [LARGE SCALE GENOMIC DNA]</scope>
    <source>
        <strain evidence="10">B66_G16</strain>
    </source>
</reference>
<sequence length="270" mass="29134">MKSLVNLNRVAIAGVINLSEESFYKGSIFHSENSIIKKAKELVSEGADIIDIGAASTAPGTPYIPLKEEVRRLKDVLKPLRKAVDVPLSIDTQRSAVAEMALAAEFDVVNDVSGLKSDERIADVVSQYGATLVVMACNKKPGDAYTISQALHYLSKSIEIAKRYGVKEQDIIVDPGIGFGKPISADLSLINNLDYLKRSLKKPILIGVSRKRFIGEILGVSVEDRLYGSIGATIIAVARGANFIRTHDVKPTLQAVRVAEAILSSGRCIS</sequence>
<name>A0A497ETL5_9CREN</name>
<dbReference type="Pfam" id="PF00809">
    <property type="entry name" value="Pterin_bind"/>
    <property type="match status" value="1"/>
</dbReference>